<evidence type="ECO:0000256" key="1">
    <source>
        <dbReference type="ARBA" id="ARBA00004141"/>
    </source>
</evidence>
<comment type="similarity">
    <text evidence="2">Belongs to the CSC1 (TC 1.A.17) family.</text>
</comment>
<evidence type="ECO:0000259" key="10">
    <source>
        <dbReference type="Pfam" id="PF12621"/>
    </source>
</evidence>
<feature type="domain" description="10TM putative phosphate transporter extracellular tail" evidence="10">
    <location>
        <begin position="744"/>
        <end position="810"/>
    </location>
</feature>
<evidence type="ECO:0000259" key="9">
    <source>
        <dbReference type="Pfam" id="PF02714"/>
    </source>
</evidence>
<accession>A0A0E9NR43</accession>
<dbReference type="PANTHER" id="PTHR13018">
    <property type="entry name" value="PROBABLE MEMBRANE PROTEIN DUF221-RELATED"/>
    <property type="match status" value="1"/>
</dbReference>
<evidence type="ECO:0000313" key="13">
    <source>
        <dbReference type="EMBL" id="GAO52273.1"/>
    </source>
</evidence>
<evidence type="ECO:0008006" key="15">
    <source>
        <dbReference type="Google" id="ProtNLM"/>
    </source>
</evidence>
<sequence>MSSTATSDSSSGGTSLSAWLTTFIPSAAVFAIEIGLFFYLRRIYKRIYEPKSVVDTQRKVGSPPATFMGVLKELLKSQTLEDTIQTAGLDAYFFLRFVRLIVFIFGASMLLVWPILMPINAVDGKGNKGLDMLAYSNVGLNHTSRYWAHWVLAWLFIGFVLYMFYRELVHYKNTRFAWLRSREHSGLASARTLLVTNVPDELSTEEKIKERFGQDKVKKVFLVRDMTKLLDDVQTRDKNAAKLETSVSSLIKMALKNARKNKNIKGVDAESGRIADRYVPAKKYPTHRLPVWKIPFALPLIGKKVNSIDYCTEELARLNPEIAEGQQREDSYELIGAAFIEFHRQADMHRTFFELSGRKVATSILPPSHLETDPRDIVWSNLGPSPHVLFVKKIVAYGAICWLIVFFAIPVAFVGSISNLTYLTNKAPWLNFIYKLPSALLGLITGLLPSVMLAVLMALVPVFMRLAAKIGGAKTYTAVELTTQKMYFAFLLIQEFLVVAIASSATAMGTQIAQDPSSASAIVAEQLPKSSNFYFSYFVLQGLTIAAGRLLQIVALLLFFVFNKFLDNTPRKKWNRWNLLGGRQWGTEYPAFTNLALIAFTYSIVTPFIMFIVVLTFGLFYLAYLYNLRYVWEFRLDSGGLFFPVAIDQVMGGIYLLEVLFIGLFFAARDAQNNLCAIPQAVLMIVALVITALFHIWLKWKLKPFEETLPRDEVFAESDHPFSDAHKIPSVEGAVVPDTAAQGFDGEIMSEGYKNEALRAFPPTIWIPKDHLGIGEDEARRITDRQVEASYEHAEIAEKGDISVDGRPPDYQEIDFTRR</sequence>
<dbReference type="InterPro" id="IPR032880">
    <property type="entry name" value="CSC1/OSCA1-like_N"/>
</dbReference>
<keyword evidence="5 8" id="KW-1133">Transmembrane helix</keyword>
<evidence type="ECO:0000256" key="5">
    <source>
        <dbReference type="ARBA" id="ARBA00022989"/>
    </source>
</evidence>
<dbReference type="GO" id="GO:0005227">
    <property type="term" value="F:calcium-activated cation channel activity"/>
    <property type="evidence" value="ECO:0007669"/>
    <property type="project" value="InterPro"/>
</dbReference>
<feature type="transmembrane region" description="Helical" evidence="8">
    <location>
        <begin position="533"/>
        <end position="562"/>
    </location>
</feature>
<feature type="transmembrane region" description="Helical" evidence="8">
    <location>
        <begin position="16"/>
        <end position="40"/>
    </location>
</feature>
<feature type="transmembrane region" description="Helical" evidence="8">
    <location>
        <begin position="146"/>
        <end position="165"/>
    </location>
</feature>
<dbReference type="InterPro" id="IPR027815">
    <property type="entry name" value="CSC1/OSCA1-like_cyt"/>
</dbReference>
<feature type="transmembrane region" description="Helical" evidence="8">
    <location>
        <begin position="595"/>
        <end position="621"/>
    </location>
</feature>
<dbReference type="Proteomes" id="UP000033140">
    <property type="component" value="Unassembled WGS sequence"/>
</dbReference>
<dbReference type="GO" id="GO:0005886">
    <property type="term" value="C:plasma membrane"/>
    <property type="evidence" value="ECO:0007669"/>
    <property type="project" value="TreeGrafter"/>
</dbReference>
<feature type="domain" description="CSC1/OSCA1-like cytosolic" evidence="12">
    <location>
        <begin position="190"/>
        <end position="381"/>
    </location>
</feature>
<keyword evidence="4 8" id="KW-0812">Transmembrane</keyword>
<feature type="transmembrane region" description="Helical" evidence="8">
    <location>
        <begin position="394"/>
        <end position="418"/>
    </location>
</feature>
<reference evidence="13 14" key="2">
    <citation type="journal article" date="2014" name="J. Gen. Appl. Microbiol.">
        <title>The early diverging ascomycetous budding yeast Saitoella complicata has three histone deacetylases belonging to the Clr6, Hos2, and Rpd3 lineages.</title>
        <authorList>
            <person name="Nishida H."/>
            <person name="Matsumoto T."/>
            <person name="Kondo S."/>
            <person name="Hamamoto M."/>
            <person name="Yoshikawa H."/>
        </authorList>
    </citation>
    <scope>NUCLEOTIDE SEQUENCE [LARGE SCALE GENOMIC DNA]</scope>
    <source>
        <strain evidence="13 14">NRRL Y-17804</strain>
    </source>
</reference>
<dbReference type="InterPro" id="IPR022257">
    <property type="entry name" value="PHM7_ext"/>
</dbReference>
<dbReference type="InterPro" id="IPR003864">
    <property type="entry name" value="CSC1/OSCA1-like_7TM"/>
</dbReference>
<reference evidence="13 14" key="3">
    <citation type="journal article" date="2015" name="Genome Announc.">
        <title>Draft Genome Sequence of the Archiascomycetous Yeast Saitoella complicata.</title>
        <authorList>
            <person name="Yamauchi K."/>
            <person name="Kondo S."/>
            <person name="Hamamoto M."/>
            <person name="Takahashi Y."/>
            <person name="Ogura Y."/>
            <person name="Hayashi T."/>
            <person name="Nishida H."/>
        </authorList>
    </citation>
    <scope>NUCLEOTIDE SEQUENCE [LARGE SCALE GENOMIC DNA]</scope>
    <source>
        <strain evidence="13 14">NRRL Y-17804</strain>
    </source>
</reference>
<keyword evidence="3" id="KW-0813">Transport</keyword>
<dbReference type="RefSeq" id="XP_019022786.1">
    <property type="nucleotide sequence ID" value="XM_019169680.1"/>
</dbReference>
<dbReference type="Pfam" id="PF12621">
    <property type="entry name" value="PHM7_ext"/>
    <property type="match status" value="1"/>
</dbReference>
<evidence type="ECO:0000313" key="14">
    <source>
        <dbReference type="Proteomes" id="UP000033140"/>
    </source>
</evidence>
<evidence type="ECO:0000259" key="11">
    <source>
        <dbReference type="Pfam" id="PF13967"/>
    </source>
</evidence>
<gene>
    <name evidence="13" type="ORF">G7K_6353-t1</name>
</gene>
<evidence type="ECO:0000256" key="2">
    <source>
        <dbReference type="ARBA" id="ARBA00007779"/>
    </source>
</evidence>
<feature type="transmembrane region" description="Helical" evidence="8">
    <location>
        <begin position="641"/>
        <end position="668"/>
    </location>
</feature>
<evidence type="ECO:0000256" key="4">
    <source>
        <dbReference type="ARBA" id="ARBA00022692"/>
    </source>
</evidence>
<evidence type="ECO:0000256" key="8">
    <source>
        <dbReference type="SAM" id="Phobius"/>
    </source>
</evidence>
<feature type="transmembrane region" description="Helical" evidence="8">
    <location>
        <begin position="675"/>
        <end position="698"/>
    </location>
</feature>
<feature type="domain" description="CSC1/OSCA1-like 7TM region" evidence="9">
    <location>
        <begin position="392"/>
        <end position="665"/>
    </location>
</feature>
<name>A0A0E9NR43_SAICN</name>
<dbReference type="InterPro" id="IPR045122">
    <property type="entry name" value="Csc1-like"/>
</dbReference>
<feature type="domain" description="CSC1/OSCA1-like N-terminal transmembrane" evidence="11">
    <location>
        <begin position="20"/>
        <end position="167"/>
    </location>
</feature>
<proteinExistence type="inferred from homology"/>
<keyword evidence="6 8" id="KW-0472">Membrane</keyword>
<dbReference type="Pfam" id="PF02714">
    <property type="entry name" value="RSN1_7TM"/>
    <property type="match status" value="1"/>
</dbReference>
<evidence type="ECO:0000259" key="12">
    <source>
        <dbReference type="Pfam" id="PF14703"/>
    </source>
</evidence>
<comment type="caution">
    <text evidence="13">The sequence shown here is derived from an EMBL/GenBank/DDBJ whole genome shotgun (WGS) entry which is preliminary data.</text>
</comment>
<keyword evidence="14" id="KW-1185">Reference proteome</keyword>
<feature type="transmembrane region" description="Helical" evidence="8">
    <location>
        <begin position="97"/>
        <end position="116"/>
    </location>
</feature>
<dbReference type="STRING" id="698492.A0A0E9NR43"/>
<dbReference type="EMBL" id="BACD03000064">
    <property type="protein sequence ID" value="GAO52273.1"/>
    <property type="molecule type" value="Genomic_DNA"/>
</dbReference>
<feature type="transmembrane region" description="Helical" evidence="8">
    <location>
        <begin position="438"/>
        <end position="466"/>
    </location>
</feature>
<protein>
    <recommendedName>
        <fullName evidence="15">DUF221-domain-containing protein</fullName>
    </recommendedName>
</protein>
<reference evidence="13 14" key="1">
    <citation type="journal article" date="2011" name="J. Gen. Appl. Microbiol.">
        <title>Draft genome sequencing of the enigmatic yeast Saitoella complicata.</title>
        <authorList>
            <person name="Nishida H."/>
            <person name="Hamamoto M."/>
            <person name="Sugiyama J."/>
        </authorList>
    </citation>
    <scope>NUCLEOTIDE SEQUENCE [LARGE SCALE GENOMIC DNA]</scope>
    <source>
        <strain evidence="13 14">NRRL Y-17804</strain>
    </source>
</reference>
<dbReference type="PANTHER" id="PTHR13018:SF139">
    <property type="entry name" value="PHOSPHATE METABOLISM PROTEIN 7"/>
    <property type="match status" value="1"/>
</dbReference>
<dbReference type="OrthoDB" id="1076608at2759"/>
<organism evidence="13 14">
    <name type="scientific">Saitoella complicata (strain BCRC 22490 / CBS 7301 / JCM 7358 / NBRC 10748 / NRRL Y-17804)</name>
    <dbReference type="NCBI Taxonomy" id="698492"/>
    <lineage>
        <taxon>Eukaryota</taxon>
        <taxon>Fungi</taxon>
        <taxon>Dikarya</taxon>
        <taxon>Ascomycota</taxon>
        <taxon>Taphrinomycotina</taxon>
        <taxon>Taphrinomycotina incertae sedis</taxon>
        <taxon>Saitoella</taxon>
    </lineage>
</organism>
<evidence type="ECO:0000256" key="6">
    <source>
        <dbReference type="ARBA" id="ARBA00023136"/>
    </source>
</evidence>
<feature type="transmembrane region" description="Helical" evidence="8">
    <location>
        <begin position="487"/>
        <end position="513"/>
    </location>
</feature>
<dbReference type="Pfam" id="PF14703">
    <property type="entry name" value="PHM7_cyt"/>
    <property type="match status" value="1"/>
</dbReference>
<dbReference type="Pfam" id="PF13967">
    <property type="entry name" value="RSN1_TM"/>
    <property type="match status" value="1"/>
</dbReference>
<evidence type="ECO:0000256" key="7">
    <source>
        <dbReference type="SAM" id="MobiDB-lite"/>
    </source>
</evidence>
<comment type="subcellular location">
    <subcellularLocation>
        <location evidence="1">Membrane</location>
        <topology evidence="1">Multi-pass membrane protein</topology>
    </subcellularLocation>
</comment>
<evidence type="ECO:0000256" key="3">
    <source>
        <dbReference type="ARBA" id="ARBA00022448"/>
    </source>
</evidence>
<feature type="region of interest" description="Disordered" evidence="7">
    <location>
        <begin position="799"/>
        <end position="819"/>
    </location>
</feature>
<dbReference type="AlphaFoldDB" id="A0A0E9NR43"/>